<dbReference type="STRING" id="459525.SAMN04488137_1654"/>
<dbReference type="Gene3D" id="3.40.50.2300">
    <property type="match status" value="2"/>
</dbReference>
<dbReference type="PROSITE" id="PS00356">
    <property type="entry name" value="HTH_LACI_1"/>
    <property type="match status" value="1"/>
</dbReference>
<dbReference type="PANTHER" id="PTHR30146">
    <property type="entry name" value="LACI-RELATED TRANSCRIPTIONAL REPRESSOR"/>
    <property type="match status" value="1"/>
</dbReference>
<dbReference type="AlphaFoldDB" id="A0A1G9VKQ7"/>
<dbReference type="PROSITE" id="PS50932">
    <property type="entry name" value="HTH_LACI_2"/>
    <property type="match status" value="1"/>
</dbReference>
<evidence type="ECO:0000313" key="5">
    <source>
        <dbReference type="EMBL" id="SDM72838.1"/>
    </source>
</evidence>
<gene>
    <name evidence="5" type="ORF">SAMN04488137_1654</name>
</gene>
<dbReference type="OrthoDB" id="43195at2"/>
<dbReference type="SUPFAM" id="SSF53822">
    <property type="entry name" value="Periplasmic binding protein-like I"/>
    <property type="match status" value="1"/>
</dbReference>
<keyword evidence="6" id="KW-1185">Reference proteome</keyword>
<organism evidence="5 6">
    <name type="scientific">Fictibacillus solisalsi</name>
    <dbReference type="NCBI Taxonomy" id="459525"/>
    <lineage>
        <taxon>Bacteria</taxon>
        <taxon>Bacillati</taxon>
        <taxon>Bacillota</taxon>
        <taxon>Bacilli</taxon>
        <taxon>Bacillales</taxon>
        <taxon>Fictibacillaceae</taxon>
        <taxon>Fictibacillus</taxon>
    </lineage>
</organism>
<dbReference type="GO" id="GO:0003700">
    <property type="term" value="F:DNA-binding transcription factor activity"/>
    <property type="evidence" value="ECO:0007669"/>
    <property type="project" value="TreeGrafter"/>
</dbReference>
<evidence type="ECO:0000256" key="2">
    <source>
        <dbReference type="ARBA" id="ARBA00023125"/>
    </source>
</evidence>
<accession>A0A1G9VKQ7</accession>
<dbReference type="SMART" id="SM00354">
    <property type="entry name" value="HTH_LACI"/>
    <property type="match status" value="1"/>
</dbReference>
<keyword evidence="2" id="KW-0238">DNA-binding</keyword>
<dbReference type="InterPro" id="IPR046335">
    <property type="entry name" value="LacI/GalR-like_sensor"/>
</dbReference>
<evidence type="ECO:0000256" key="1">
    <source>
        <dbReference type="ARBA" id="ARBA00023015"/>
    </source>
</evidence>
<dbReference type="Pfam" id="PF00356">
    <property type="entry name" value="LacI"/>
    <property type="match status" value="1"/>
</dbReference>
<protein>
    <submittedName>
        <fullName evidence="5">Transcriptional regulator, LacI family</fullName>
    </submittedName>
</protein>
<reference evidence="6" key="1">
    <citation type="submission" date="2016-10" db="EMBL/GenBank/DDBJ databases">
        <authorList>
            <person name="Varghese N."/>
            <person name="Submissions S."/>
        </authorList>
    </citation>
    <scope>NUCLEOTIDE SEQUENCE [LARGE SCALE GENOMIC DNA]</scope>
    <source>
        <strain evidence="6">CGMCC 1.6854</strain>
    </source>
</reference>
<dbReference type="Pfam" id="PF13377">
    <property type="entry name" value="Peripla_BP_3"/>
    <property type="match status" value="1"/>
</dbReference>
<evidence type="ECO:0000313" key="6">
    <source>
        <dbReference type="Proteomes" id="UP000199544"/>
    </source>
</evidence>
<dbReference type="EMBL" id="FNHW01000001">
    <property type="protein sequence ID" value="SDM72838.1"/>
    <property type="molecule type" value="Genomic_DNA"/>
</dbReference>
<dbReference type="PRINTS" id="PR00036">
    <property type="entry name" value="HTHLACI"/>
</dbReference>
<feature type="domain" description="HTH lacI-type" evidence="4">
    <location>
        <begin position="2"/>
        <end position="58"/>
    </location>
</feature>
<keyword evidence="1" id="KW-0805">Transcription regulation</keyword>
<dbReference type="CDD" id="cd01544">
    <property type="entry name" value="PBP1_GalR"/>
    <property type="match status" value="1"/>
</dbReference>
<dbReference type="Proteomes" id="UP000199544">
    <property type="component" value="Unassembled WGS sequence"/>
</dbReference>
<dbReference type="SUPFAM" id="SSF47413">
    <property type="entry name" value="lambda repressor-like DNA-binding domains"/>
    <property type="match status" value="1"/>
</dbReference>
<dbReference type="PANTHER" id="PTHR30146:SF149">
    <property type="entry name" value="HTH-TYPE TRANSCRIPTIONAL REGULATOR EBGR"/>
    <property type="match status" value="1"/>
</dbReference>
<name>A0A1G9VKQ7_9BACL</name>
<dbReference type="RefSeq" id="WP_090233827.1">
    <property type="nucleotide sequence ID" value="NZ_FNHW01000001.1"/>
</dbReference>
<dbReference type="Gene3D" id="1.10.260.40">
    <property type="entry name" value="lambda repressor-like DNA-binding domains"/>
    <property type="match status" value="1"/>
</dbReference>
<dbReference type="InterPro" id="IPR010982">
    <property type="entry name" value="Lambda_DNA-bd_dom_sf"/>
</dbReference>
<dbReference type="GO" id="GO:0000976">
    <property type="term" value="F:transcription cis-regulatory region binding"/>
    <property type="evidence" value="ECO:0007669"/>
    <property type="project" value="TreeGrafter"/>
</dbReference>
<evidence type="ECO:0000256" key="3">
    <source>
        <dbReference type="ARBA" id="ARBA00023163"/>
    </source>
</evidence>
<sequence>MATIKEIAQKSNVSTATVSRVLNNDDSITVLEETRHRILQTAKELGYQTIHERRKKQTQTQAKKSAPSIGIIACQTVEEELNDPYFISIRQGIEEELYRQGVSRIGSYRLNDMLTVPQEFPALDGLLVIGRLGEDVLKQGSQKITNIVYLNYVPDEELYDSVTVDFEKATKKALEHLMSLGHHKIGYIGGVEREHLQRKKVISEDKRLTTFESMIKKGDFEGSDAIYIGEYTMSSGYELMKKAIQKKKHPKAFFIASDPMAIGALRALQEAGLSVPSDVAIVAFDDIEAARFSNPPLSTVRVYTREMGQTGVKLLMDRMSGRKLPVNVTLPTSLVIRQSCGSPLAVNPFKEVVQ</sequence>
<dbReference type="InterPro" id="IPR000843">
    <property type="entry name" value="HTH_LacI"/>
</dbReference>
<dbReference type="InterPro" id="IPR028082">
    <property type="entry name" value="Peripla_BP_I"/>
</dbReference>
<proteinExistence type="predicted"/>
<dbReference type="CDD" id="cd01392">
    <property type="entry name" value="HTH_LacI"/>
    <property type="match status" value="1"/>
</dbReference>
<evidence type="ECO:0000259" key="4">
    <source>
        <dbReference type="PROSITE" id="PS50932"/>
    </source>
</evidence>
<keyword evidence="3" id="KW-0804">Transcription</keyword>